<comment type="caution">
    <text evidence="1">The sequence shown here is derived from an EMBL/GenBank/DDBJ whole genome shotgun (WGS) entry which is preliminary data.</text>
</comment>
<accession>A0ACC2ENV6</accession>
<keyword evidence="2" id="KW-1185">Reference proteome</keyword>
<evidence type="ECO:0000313" key="2">
    <source>
        <dbReference type="Proteomes" id="UP001162992"/>
    </source>
</evidence>
<protein>
    <submittedName>
        <fullName evidence="1">Uncharacterized protein</fullName>
    </submittedName>
</protein>
<organism evidence="1 2">
    <name type="scientific">Diphasiastrum complanatum</name>
    <name type="common">Issler's clubmoss</name>
    <name type="synonym">Lycopodium complanatum</name>
    <dbReference type="NCBI Taxonomy" id="34168"/>
    <lineage>
        <taxon>Eukaryota</taxon>
        <taxon>Viridiplantae</taxon>
        <taxon>Streptophyta</taxon>
        <taxon>Embryophyta</taxon>
        <taxon>Tracheophyta</taxon>
        <taxon>Lycopodiopsida</taxon>
        <taxon>Lycopodiales</taxon>
        <taxon>Lycopodiaceae</taxon>
        <taxon>Lycopodioideae</taxon>
        <taxon>Diphasiastrum</taxon>
    </lineage>
</organism>
<reference evidence="2" key="1">
    <citation type="journal article" date="2024" name="Proc. Natl. Acad. Sci. U.S.A.">
        <title>Extraordinary preservation of gene collinearity over three hundred million years revealed in homosporous lycophytes.</title>
        <authorList>
            <person name="Li C."/>
            <person name="Wickell D."/>
            <person name="Kuo L.Y."/>
            <person name="Chen X."/>
            <person name="Nie B."/>
            <person name="Liao X."/>
            <person name="Peng D."/>
            <person name="Ji J."/>
            <person name="Jenkins J."/>
            <person name="Williams M."/>
            <person name="Shu S."/>
            <person name="Plott C."/>
            <person name="Barry K."/>
            <person name="Rajasekar S."/>
            <person name="Grimwood J."/>
            <person name="Han X."/>
            <person name="Sun S."/>
            <person name="Hou Z."/>
            <person name="He W."/>
            <person name="Dai G."/>
            <person name="Sun C."/>
            <person name="Schmutz J."/>
            <person name="Leebens-Mack J.H."/>
            <person name="Li F.W."/>
            <person name="Wang L."/>
        </authorList>
    </citation>
    <scope>NUCLEOTIDE SEQUENCE [LARGE SCALE GENOMIC DNA]</scope>
    <source>
        <strain evidence="2">cv. PW_Plant_1</strain>
    </source>
</reference>
<dbReference type="EMBL" id="CM055092">
    <property type="protein sequence ID" value="KAJ7568111.1"/>
    <property type="molecule type" value="Genomic_DNA"/>
</dbReference>
<evidence type="ECO:0000313" key="1">
    <source>
        <dbReference type="EMBL" id="KAJ7568111.1"/>
    </source>
</evidence>
<sequence length="340" mass="37554">MGKKNKGKGKPKADAASTSIAGHPIGKHCHSEISGQHLIRPANQQKSVHEILNTNEYLEHFHAWMDVEKTGVADTLEVGIESSPPVQGSTINVEEFVDKGGCVIYKPIPEHLKGTGTTTAQALAHRKIVSSPDFVKYIEPAKPPEPESRIQGLEKAMGEILIKMETMSGRIRTLEQGNIDDLKDENKAVKAALATLGKKVKKLGGQVEALMLVVHPFRLVVIRKLLEKFRKKVCAECKEMNLAVPSDWNRIAIGDTMAGERCRDVIGVSQEAFFFSRFASESLQTQAGEVLHTLEGDQWDKVVYAGNILSASIDIRPSLFQNLRVCLWEQCRARRLGSRG</sequence>
<gene>
    <name evidence="1" type="ORF">O6H91_01G018800</name>
</gene>
<proteinExistence type="predicted"/>
<dbReference type="Proteomes" id="UP001162992">
    <property type="component" value="Chromosome 1"/>
</dbReference>
<name>A0ACC2ENV6_DIPCM</name>